<gene>
    <name evidence="2" type="ORF">EYF80_005197</name>
</gene>
<name>A0A4Z2J3B4_9TELE</name>
<keyword evidence="3" id="KW-1185">Reference proteome</keyword>
<proteinExistence type="predicted"/>
<evidence type="ECO:0000313" key="2">
    <source>
        <dbReference type="EMBL" id="TNN84497.1"/>
    </source>
</evidence>
<feature type="region of interest" description="Disordered" evidence="1">
    <location>
        <begin position="1"/>
        <end position="48"/>
    </location>
</feature>
<organism evidence="2 3">
    <name type="scientific">Liparis tanakae</name>
    <name type="common">Tanaka's snailfish</name>
    <dbReference type="NCBI Taxonomy" id="230148"/>
    <lineage>
        <taxon>Eukaryota</taxon>
        <taxon>Metazoa</taxon>
        <taxon>Chordata</taxon>
        <taxon>Craniata</taxon>
        <taxon>Vertebrata</taxon>
        <taxon>Euteleostomi</taxon>
        <taxon>Actinopterygii</taxon>
        <taxon>Neopterygii</taxon>
        <taxon>Teleostei</taxon>
        <taxon>Neoteleostei</taxon>
        <taxon>Acanthomorphata</taxon>
        <taxon>Eupercaria</taxon>
        <taxon>Perciformes</taxon>
        <taxon>Cottioidei</taxon>
        <taxon>Cottales</taxon>
        <taxon>Liparidae</taxon>
        <taxon>Liparis</taxon>
    </lineage>
</organism>
<dbReference type="EMBL" id="SRLO01000026">
    <property type="protein sequence ID" value="TNN84497.1"/>
    <property type="molecule type" value="Genomic_DNA"/>
</dbReference>
<protein>
    <submittedName>
        <fullName evidence="2">Uncharacterized protein</fullName>
    </submittedName>
</protein>
<evidence type="ECO:0000256" key="1">
    <source>
        <dbReference type="SAM" id="MobiDB-lite"/>
    </source>
</evidence>
<reference evidence="2 3" key="1">
    <citation type="submission" date="2019-03" db="EMBL/GenBank/DDBJ databases">
        <title>First draft genome of Liparis tanakae, snailfish: a comprehensive survey of snailfish specific genes.</title>
        <authorList>
            <person name="Kim W."/>
            <person name="Song I."/>
            <person name="Jeong J.-H."/>
            <person name="Kim D."/>
            <person name="Kim S."/>
            <person name="Ryu S."/>
            <person name="Song J.Y."/>
            <person name="Lee S.K."/>
        </authorList>
    </citation>
    <scope>NUCLEOTIDE SEQUENCE [LARGE SCALE GENOMIC DNA]</scope>
    <source>
        <tissue evidence="2">Muscle</tissue>
    </source>
</reference>
<sequence length="96" mass="10419">MQPRTIRTSRAVPELYAPPPCHSPPAVQDHVAAGTLNHQPTGVTPTGRAEASRFLPRMTSDTPSLCLVALKRQWWGFSPAKQRVPSPPDGGVTLIR</sequence>
<comment type="caution">
    <text evidence="2">The sequence shown here is derived from an EMBL/GenBank/DDBJ whole genome shotgun (WGS) entry which is preliminary data.</text>
</comment>
<evidence type="ECO:0000313" key="3">
    <source>
        <dbReference type="Proteomes" id="UP000314294"/>
    </source>
</evidence>
<accession>A0A4Z2J3B4</accession>
<dbReference type="AlphaFoldDB" id="A0A4Z2J3B4"/>
<dbReference type="Proteomes" id="UP000314294">
    <property type="component" value="Unassembled WGS sequence"/>
</dbReference>